<accession>A0A9P6YVH2</accession>
<evidence type="ECO:0000259" key="2">
    <source>
        <dbReference type="PROSITE" id="PS50994"/>
    </source>
</evidence>
<reference evidence="3 4" key="1">
    <citation type="journal article" date="2020" name="Microb. Genom.">
        <title>Genetic diversity of clinical and environmental Mucorales isolates obtained from an investigation of mucormycosis cases among solid organ transplant recipients.</title>
        <authorList>
            <person name="Nguyen M.H."/>
            <person name="Kaul D."/>
            <person name="Muto C."/>
            <person name="Cheng S.J."/>
            <person name="Richter R.A."/>
            <person name="Bruno V.M."/>
            <person name="Liu G."/>
            <person name="Beyhan S."/>
            <person name="Sundermann A.J."/>
            <person name="Mounaud S."/>
            <person name="Pasculle A.W."/>
            <person name="Nierman W.C."/>
            <person name="Driscoll E."/>
            <person name="Cumbie R."/>
            <person name="Clancy C.J."/>
            <person name="Dupont C.L."/>
        </authorList>
    </citation>
    <scope>NUCLEOTIDE SEQUENCE [LARGE SCALE GENOMIC DNA]</scope>
    <source>
        <strain evidence="3 4">GL24</strain>
    </source>
</reference>
<evidence type="ECO:0000313" key="4">
    <source>
        <dbReference type="Proteomes" id="UP000740926"/>
    </source>
</evidence>
<dbReference type="Gene3D" id="3.30.420.10">
    <property type="entry name" value="Ribonuclease H-like superfamily/Ribonuclease H"/>
    <property type="match status" value="1"/>
</dbReference>
<proteinExistence type="predicted"/>
<feature type="chain" id="PRO_5040432457" description="Integrase catalytic domain-containing protein" evidence="1">
    <location>
        <begin position="19"/>
        <end position="345"/>
    </location>
</feature>
<organism evidence="3 4">
    <name type="scientific">Rhizopus delemar</name>
    <dbReference type="NCBI Taxonomy" id="936053"/>
    <lineage>
        <taxon>Eukaryota</taxon>
        <taxon>Fungi</taxon>
        <taxon>Fungi incertae sedis</taxon>
        <taxon>Mucoromycota</taxon>
        <taxon>Mucoromycotina</taxon>
        <taxon>Mucoromycetes</taxon>
        <taxon>Mucorales</taxon>
        <taxon>Mucorineae</taxon>
        <taxon>Rhizopodaceae</taxon>
        <taxon>Rhizopus</taxon>
    </lineage>
</organism>
<dbReference type="AlphaFoldDB" id="A0A9P6YVH2"/>
<feature type="domain" description="Integrase catalytic" evidence="2">
    <location>
        <begin position="126"/>
        <end position="287"/>
    </location>
</feature>
<dbReference type="GO" id="GO:0015074">
    <property type="term" value="P:DNA integration"/>
    <property type="evidence" value="ECO:0007669"/>
    <property type="project" value="InterPro"/>
</dbReference>
<name>A0A9P6YVH2_9FUNG</name>
<comment type="caution">
    <text evidence="3">The sequence shown here is derived from an EMBL/GenBank/DDBJ whole genome shotgun (WGS) entry which is preliminary data.</text>
</comment>
<dbReference type="GO" id="GO:0003676">
    <property type="term" value="F:nucleic acid binding"/>
    <property type="evidence" value="ECO:0007669"/>
    <property type="project" value="InterPro"/>
</dbReference>
<sequence>MAISFAWFLTIYHYLADGSLPEDCDKKTAQRIRYQAKKWCRSDDGSLLEKGTGRRLLHEGDALEVVKRIHQEGHFGILNTIDKVNKYYVVSECRKLVTAVVHSCEACQFRARIKAVRSNPGVIMKTPLHPFFMVGVDAVGPLQPTEKGNRYILTAVDYLTRWPMAMCVQDIDEETTAEFFFSAIVKNFGVPQYILSDRGANFISSYVHYFLRQIGCKNIMTTSYRPQVNGMCERLNQSLVQTMSKIARDNDDILQWDKYLDAALMVLRSTVNSSTGYSPGYLLFGYELRTPAVWVAPKEDFVLGEEMEALKDRVIKIQDKMAEVRKIAREKSDENKLKAKKSWQE</sequence>
<evidence type="ECO:0000256" key="1">
    <source>
        <dbReference type="SAM" id="SignalP"/>
    </source>
</evidence>
<dbReference type="Pfam" id="PF00665">
    <property type="entry name" value="rve"/>
    <property type="match status" value="1"/>
</dbReference>
<gene>
    <name evidence="3" type="ORF">G6F50_010126</name>
</gene>
<keyword evidence="4" id="KW-1185">Reference proteome</keyword>
<dbReference type="InterPro" id="IPR001584">
    <property type="entry name" value="Integrase_cat-core"/>
</dbReference>
<dbReference type="PROSITE" id="PS50994">
    <property type="entry name" value="INTEGRASE"/>
    <property type="match status" value="1"/>
</dbReference>
<dbReference type="Gene3D" id="1.10.340.70">
    <property type="match status" value="1"/>
</dbReference>
<feature type="signal peptide" evidence="1">
    <location>
        <begin position="1"/>
        <end position="18"/>
    </location>
</feature>
<keyword evidence="1" id="KW-0732">Signal</keyword>
<dbReference type="InterPro" id="IPR012337">
    <property type="entry name" value="RNaseH-like_sf"/>
</dbReference>
<dbReference type="SUPFAM" id="SSF53098">
    <property type="entry name" value="Ribonuclease H-like"/>
    <property type="match status" value="1"/>
</dbReference>
<dbReference type="EMBL" id="JAANIU010002142">
    <property type="protein sequence ID" value="KAG1565382.1"/>
    <property type="molecule type" value="Genomic_DNA"/>
</dbReference>
<dbReference type="FunFam" id="3.30.420.10:FF:000032">
    <property type="entry name" value="Retrovirus-related Pol polyprotein from transposon 297-like Protein"/>
    <property type="match status" value="1"/>
</dbReference>
<dbReference type="InterPro" id="IPR036397">
    <property type="entry name" value="RNaseH_sf"/>
</dbReference>
<dbReference type="InterPro" id="IPR050951">
    <property type="entry name" value="Retrovirus_Pol_polyprotein"/>
</dbReference>
<evidence type="ECO:0000313" key="3">
    <source>
        <dbReference type="EMBL" id="KAG1565382.1"/>
    </source>
</evidence>
<protein>
    <recommendedName>
        <fullName evidence="2">Integrase catalytic domain-containing protein</fullName>
    </recommendedName>
</protein>
<dbReference type="PANTHER" id="PTHR37984:SF15">
    <property type="entry name" value="INTEGRASE CATALYTIC DOMAIN-CONTAINING PROTEIN"/>
    <property type="match status" value="1"/>
</dbReference>
<dbReference type="PANTHER" id="PTHR37984">
    <property type="entry name" value="PROTEIN CBG26694"/>
    <property type="match status" value="1"/>
</dbReference>
<dbReference type="GO" id="GO:0005634">
    <property type="term" value="C:nucleus"/>
    <property type="evidence" value="ECO:0007669"/>
    <property type="project" value="UniProtKB-ARBA"/>
</dbReference>
<dbReference type="InterPro" id="IPR041588">
    <property type="entry name" value="Integrase_H2C2"/>
</dbReference>
<dbReference type="Proteomes" id="UP000740926">
    <property type="component" value="Unassembled WGS sequence"/>
</dbReference>
<dbReference type="Pfam" id="PF17921">
    <property type="entry name" value="Integrase_H2C2"/>
    <property type="match status" value="1"/>
</dbReference>